<dbReference type="AlphaFoldDB" id="A0A1A8VQL9"/>
<evidence type="ECO:0000313" key="2">
    <source>
        <dbReference type="Proteomes" id="UP000078560"/>
    </source>
</evidence>
<dbReference type="Proteomes" id="UP000078560">
    <property type="component" value="Unassembled WGS sequence"/>
</dbReference>
<proteinExistence type="predicted"/>
<sequence>MGSIEGESVNVMFDEKLYNIENRKLLDYLYVNHGIIFKNISESWEGEMSCLQFFQELIDKYKKVIILCSSDNSNFCKVLKDFKEE</sequence>
<protein>
    <submittedName>
        <fullName evidence="1">PIR Superfamily Protein</fullName>
    </submittedName>
</protein>
<name>A0A1A8VQL9_PLAOA</name>
<dbReference type="EMBL" id="FLQU01000196">
    <property type="protein sequence ID" value="SBS81967.1"/>
    <property type="molecule type" value="Genomic_DNA"/>
</dbReference>
<gene>
    <name evidence="1" type="ORF">POVCU2_0013060</name>
</gene>
<accession>A0A1A8VQL9</accession>
<reference evidence="2" key="1">
    <citation type="submission" date="2016-05" db="EMBL/GenBank/DDBJ databases">
        <authorList>
            <person name="Naeem Raeece"/>
        </authorList>
    </citation>
    <scope>NUCLEOTIDE SEQUENCE [LARGE SCALE GENOMIC DNA]</scope>
</reference>
<evidence type="ECO:0000313" key="1">
    <source>
        <dbReference type="EMBL" id="SBS81967.1"/>
    </source>
</evidence>
<organism evidence="1 2">
    <name type="scientific">Plasmodium ovale curtisi</name>
    <dbReference type="NCBI Taxonomy" id="864141"/>
    <lineage>
        <taxon>Eukaryota</taxon>
        <taxon>Sar</taxon>
        <taxon>Alveolata</taxon>
        <taxon>Apicomplexa</taxon>
        <taxon>Aconoidasida</taxon>
        <taxon>Haemosporida</taxon>
        <taxon>Plasmodiidae</taxon>
        <taxon>Plasmodium</taxon>
        <taxon>Plasmodium (Plasmodium)</taxon>
    </lineage>
</organism>